<dbReference type="EMBL" id="FNDN01000004">
    <property type="protein sequence ID" value="SDH94894.1"/>
    <property type="molecule type" value="Genomic_DNA"/>
</dbReference>
<accession>A0A1G8GKH3</accession>
<dbReference type="Proteomes" id="UP000183263">
    <property type="component" value="Unassembled WGS sequence"/>
</dbReference>
<feature type="transmembrane region" description="Helical" evidence="1">
    <location>
        <begin position="111"/>
        <end position="129"/>
    </location>
</feature>
<sequence>MPAPSRVVAWGLFASWLVHDLEESATMPATSRVLASRLAESSSPVARALGERVVTTHRESAVAIALMGTLVATAAARGARTGGRDRFFQAVLAGLHGHVLTHLGASVALRGYSTGVVTAVTVVLPYSLWARRQLRTRGVLVEGNGPYAEGVAVLVPAVLGVHGAARLLRRR</sequence>
<proteinExistence type="predicted"/>
<evidence type="ECO:0000256" key="1">
    <source>
        <dbReference type="SAM" id="Phobius"/>
    </source>
</evidence>
<evidence type="ECO:0000313" key="3">
    <source>
        <dbReference type="Proteomes" id="UP000183263"/>
    </source>
</evidence>
<dbReference type="Pfam" id="PF13787">
    <property type="entry name" value="HXXEE"/>
    <property type="match status" value="1"/>
</dbReference>
<reference evidence="2 3" key="1">
    <citation type="submission" date="2016-10" db="EMBL/GenBank/DDBJ databases">
        <authorList>
            <person name="de Groot N.N."/>
        </authorList>
    </citation>
    <scope>NUCLEOTIDE SEQUENCE [LARGE SCALE GENOMIC DNA]</scope>
    <source>
        <strain evidence="2 3">DSM 44892</strain>
    </source>
</reference>
<keyword evidence="3" id="KW-1185">Reference proteome</keyword>
<organism evidence="2 3">
    <name type="scientific">Rhodococcus triatomae</name>
    <dbReference type="NCBI Taxonomy" id="300028"/>
    <lineage>
        <taxon>Bacteria</taxon>
        <taxon>Bacillati</taxon>
        <taxon>Actinomycetota</taxon>
        <taxon>Actinomycetes</taxon>
        <taxon>Mycobacteriales</taxon>
        <taxon>Nocardiaceae</taxon>
        <taxon>Rhodococcus</taxon>
    </lineage>
</organism>
<feature type="transmembrane region" description="Helical" evidence="1">
    <location>
        <begin position="59"/>
        <end position="75"/>
    </location>
</feature>
<dbReference type="InterPro" id="IPR025671">
    <property type="entry name" value="HXXEE"/>
</dbReference>
<dbReference type="RefSeq" id="WP_217631310.1">
    <property type="nucleotide sequence ID" value="NZ_CP048813.1"/>
</dbReference>
<name>A0A1G8GKH3_9NOCA</name>
<keyword evidence="1" id="KW-0812">Transmembrane</keyword>
<keyword evidence="1" id="KW-1133">Transmembrane helix</keyword>
<protein>
    <recommendedName>
        <fullName evidence="4">HXXEE domain-containing protein</fullName>
    </recommendedName>
</protein>
<evidence type="ECO:0000313" key="2">
    <source>
        <dbReference type="EMBL" id="SDH94894.1"/>
    </source>
</evidence>
<gene>
    <name evidence="2" type="ORF">SAMN05444695_104132</name>
</gene>
<evidence type="ECO:0008006" key="4">
    <source>
        <dbReference type="Google" id="ProtNLM"/>
    </source>
</evidence>
<keyword evidence="1" id="KW-0472">Membrane</keyword>
<dbReference type="AlphaFoldDB" id="A0A1G8GKH3"/>